<comment type="subcellular location">
    <subcellularLocation>
        <location evidence="1">Periplasm</location>
    </subcellularLocation>
</comment>
<keyword evidence="4" id="KW-1185">Reference proteome</keyword>
<evidence type="ECO:0000259" key="2">
    <source>
        <dbReference type="Pfam" id="PF13144"/>
    </source>
</evidence>
<keyword evidence="3" id="KW-0969">Cilium</keyword>
<dbReference type="Pfam" id="PF13144">
    <property type="entry name" value="ChapFlgA"/>
    <property type="match status" value="1"/>
</dbReference>
<proteinExistence type="inferred from homology"/>
<dbReference type="InterPro" id="IPR017585">
    <property type="entry name" value="SAF_FlgA"/>
</dbReference>
<name>D0MDW9_RHOM4</name>
<dbReference type="AlphaFoldDB" id="D0MDW9"/>
<feature type="domain" description="Flagella basal body P-ring formation protein FlgA SAF" evidence="2">
    <location>
        <begin position="105"/>
        <end position="230"/>
    </location>
</feature>
<dbReference type="KEGG" id="rmr:Rmar_2234"/>
<organism evidence="3 4">
    <name type="scientific">Rhodothermus marinus (strain ATCC 43812 / DSM 4252 / R-10)</name>
    <name type="common">Rhodothermus obamensis</name>
    <dbReference type="NCBI Taxonomy" id="518766"/>
    <lineage>
        <taxon>Bacteria</taxon>
        <taxon>Pseudomonadati</taxon>
        <taxon>Rhodothermota</taxon>
        <taxon>Rhodothermia</taxon>
        <taxon>Rhodothermales</taxon>
        <taxon>Rhodothermaceae</taxon>
        <taxon>Rhodothermus</taxon>
    </lineage>
</organism>
<protein>
    <recommendedName>
        <fullName evidence="1">Flagella basal body P-ring formation protein FlgA</fullName>
    </recommendedName>
</protein>
<dbReference type="EMBL" id="CP001807">
    <property type="protein sequence ID" value="ACY49113.1"/>
    <property type="molecule type" value="Genomic_DNA"/>
</dbReference>
<reference evidence="3 4" key="1">
    <citation type="journal article" date="2009" name="Stand. Genomic Sci.">
        <title>Complete genome sequence of Rhodothermus marinus type strain (R-10).</title>
        <authorList>
            <person name="Nolan M."/>
            <person name="Tindall B.J."/>
            <person name="Pomrenke H."/>
            <person name="Lapidus A."/>
            <person name="Copeland A."/>
            <person name="Glavina Del Rio T."/>
            <person name="Lucas S."/>
            <person name="Chen F."/>
            <person name="Tice H."/>
            <person name="Cheng J.F."/>
            <person name="Saunders E."/>
            <person name="Han C."/>
            <person name="Bruce D."/>
            <person name="Goodwin L."/>
            <person name="Chain P."/>
            <person name="Pitluck S."/>
            <person name="Ovchinikova G."/>
            <person name="Pati A."/>
            <person name="Ivanova N."/>
            <person name="Mavromatis K."/>
            <person name="Chen A."/>
            <person name="Palaniappan K."/>
            <person name="Land M."/>
            <person name="Hauser L."/>
            <person name="Chang Y.J."/>
            <person name="Jeffries C.D."/>
            <person name="Brettin T."/>
            <person name="Goker M."/>
            <person name="Bristow J."/>
            <person name="Eisen J.A."/>
            <person name="Markowitz V."/>
            <person name="Hugenholtz P."/>
            <person name="Kyrpides N.C."/>
            <person name="Klenk H.P."/>
            <person name="Detter J.C."/>
        </authorList>
    </citation>
    <scope>NUCLEOTIDE SEQUENCE [LARGE SCALE GENOMIC DNA]</scope>
    <source>
        <strain evidence="4">ATCC 43812 / DSM 4252 / R-10</strain>
    </source>
</reference>
<dbReference type="PANTHER" id="PTHR36307:SF1">
    <property type="entry name" value="FLAGELLA BASAL BODY P-RING FORMATION PROTEIN FLGA"/>
    <property type="match status" value="1"/>
</dbReference>
<dbReference type="GO" id="GO:0044780">
    <property type="term" value="P:bacterial-type flagellum assembly"/>
    <property type="evidence" value="ECO:0007669"/>
    <property type="project" value="InterPro"/>
</dbReference>
<dbReference type="InterPro" id="IPR039246">
    <property type="entry name" value="Flagellar_FlgA"/>
</dbReference>
<dbReference type="Proteomes" id="UP000002221">
    <property type="component" value="Chromosome"/>
</dbReference>
<comment type="function">
    <text evidence="1">Involved in the assembly process of the P-ring formation. It may associate with FlgF on the rod constituting a structure essential for the P-ring assembly or may act as a modulator protein for the P-ring assembly.</text>
</comment>
<dbReference type="HOGENOM" id="CLU_1146548_0_0_10"/>
<keyword evidence="3" id="KW-0282">Flagellum</keyword>
<sequence length="237" mass="26645">MMRLLWIIGLLQVLGLRPAAEPVDVRLRHAIDSLLAAAFPALVGHLEPRLVRYQAAESDRIQLRLPPAVDDPTGSLQVEIWAPDARGAWRKAGWALFYVARYDSVIVARQALRRDEPVDPSALEVVWQETTRLRTPPLTPTRLRQLQRQGPLLAVRSVTAGQVLRADDLRPPYAVQTGETVWMRYRRGGILLRLRCQARAAGFVGDEIELYAPQTRATYRGRIVAPGLVEWIATLQP</sequence>
<comment type="similarity">
    <text evidence="1">Belongs to the FlgA family.</text>
</comment>
<evidence type="ECO:0000313" key="4">
    <source>
        <dbReference type="Proteomes" id="UP000002221"/>
    </source>
</evidence>
<dbReference type="PANTHER" id="PTHR36307">
    <property type="entry name" value="FLAGELLA BASAL BODY P-RING FORMATION PROTEIN FLGA"/>
    <property type="match status" value="1"/>
</dbReference>
<evidence type="ECO:0000256" key="1">
    <source>
        <dbReference type="RuleBase" id="RU362063"/>
    </source>
</evidence>
<dbReference type="STRING" id="518766.Rmar_2234"/>
<keyword evidence="1" id="KW-0574">Periplasm</keyword>
<evidence type="ECO:0000313" key="3">
    <source>
        <dbReference type="EMBL" id="ACY49113.1"/>
    </source>
</evidence>
<dbReference type="eggNOG" id="COG1261">
    <property type="taxonomic scope" value="Bacteria"/>
</dbReference>
<accession>D0MDW9</accession>
<dbReference type="RefSeq" id="WP_012844723.1">
    <property type="nucleotide sequence ID" value="NC_013501.1"/>
</dbReference>
<dbReference type="GO" id="GO:0042597">
    <property type="term" value="C:periplasmic space"/>
    <property type="evidence" value="ECO:0007669"/>
    <property type="project" value="UniProtKB-SubCell"/>
</dbReference>
<keyword evidence="1" id="KW-1005">Bacterial flagellum biogenesis</keyword>
<dbReference type="OrthoDB" id="1495868at2"/>
<gene>
    <name evidence="3" type="ordered locus">Rmar_2234</name>
</gene>
<dbReference type="NCBIfam" id="TIGR03170">
    <property type="entry name" value="flgA_cterm"/>
    <property type="match status" value="1"/>
</dbReference>
<keyword evidence="3" id="KW-0966">Cell projection</keyword>